<dbReference type="EMBL" id="CM026427">
    <property type="protein sequence ID" value="KAG0570701.1"/>
    <property type="molecule type" value="Genomic_DNA"/>
</dbReference>
<comment type="caution">
    <text evidence="2">The sequence shown here is derived from an EMBL/GenBank/DDBJ whole genome shotgun (WGS) entry which is preliminary data.</text>
</comment>
<feature type="compositionally biased region" description="Pro residues" evidence="1">
    <location>
        <begin position="1"/>
        <end position="11"/>
    </location>
</feature>
<evidence type="ECO:0000313" key="3">
    <source>
        <dbReference type="Proteomes" id="UP000822688"/>
    </source>
</evidence>
<proteinExistence type="predicted"/>
<accession>A0A8T0HG10</accession>
<dbReference type="AlphaFoldDB" id="A0A8T0HG10"/>
<name>A0A8T0HG10_CERPU</name>
<feature type="region of interest" description="Disordered" evidence="1">
    <location>
        <begin position="1"/>
        <end position="31"/>
    </location>
</feature>
<sequence>MLHHNPPPPPLTLAVRTDVNTPSLRADVENETNSSKLYPTFASSQLMPPLLLLPRSCCWSRLSAVLVQCFPPRLLQATSTAQ</sequence>
<gene>
    <name evidence="2" type="ORF">KC19_6G181700</name>
</gene>
<keyword evidence="3" id="KW-1185">Reference proteome</keyword>
<organism evidence="2 3">
    <name type="scientific">Ceratodon purpureus</name>
    <name type="common">Fire moss</name>
    <name type="synonym">Dicranum purpureum</name>
    <dbReference type="NCBI Taxonomy" id="3225"/>
    <lineage>
        <taxon>Eukaryota</taxon>
        <taxon>Viridiplantae</taxon>
        <taxon>Streptophyta</taxon>
        <taxon>Embryophyta</taxon>
        <taxon>Bryophyta</taxon>
        <taxon>Bryophytina</taxon>
        <taxon>Bryopsida</taxon>
        <taxon>Dicranidae</taxon>
        <taxon>Pseudoditrichales</taxon>
        <taxon>Ditrichaceae</taxon>
        <taxon>Ceratodon</taxon>
    </lineage>
</organism>
<reference evidence="2 3" key="1">
    <citation type="submission" date="2020-06" db="EMBL/GenBank/DDBJ databases">
        <title>WGS assembly of Ceratodon purpureus strain R40.</title>
        <authorList>
            <person name="Carey S.B."/>
            <person name="Jenkins J."/>
            <person name="Shu S."/>
            <person name="Lovell J.T."/>
            <person name="Sreedasyam A."/>
            <person name="Maumus F."/>
            <person name="Tiley G.P."/>
            <person name="Fernandez-Pozo N."/>
            <person name="Barry K."/>
            <person name="Chen C."/>
            <person name="Wang M."/>
            <person name="Lipzen A."/>
            <person name="Daum C."/>
            <person name="Saski C.A."/>
            <person name="Payton A.C."/>
            <person name="Mcbreen J.C."/>
            <person name="Conrad R.E."/>
            <person name="Kollar L.M."/>
            <person name="Olsson S."/>
            <person name="Huttunen S."/>
            <person name="Landis J.B."/>
            <person name="Wickett N.J."/>
            <person name="Johnson M.G."/>
            <person name="Rensing S.A."/>
            <person name="Grimwood J."/>
            <person name="Schmutz J."/>
            <person name="Mcdaniel S.F."/>
        </authorList>
    </citation>
    <scope>NUCLEOTIDE SEQUENCE [LARGE SCALE GENOMIC DNA]</scope>
    <source>
        <strain evidence="2 3">R40</strain>
    </source>
</reference>
<evidence type="ECO:0000313" key="2">
    <source>
        <dbReference type="EMBL" id="KAG0570701.1"/>
    </source>
</evidence>
<dbReference type="Proteomes" id="UP000822688">
    <property type="component" value="Chromosome 6"/>
</dbReference>
<protein>
    <submittedName>
        <fullName evidence="2">Uncharacterized protein</fullName>
    </submittedName>
</protein>
<evidence type="ECO:0000256" key="1">
    <source>
        <dbReference type="SAM" id="MobiDB-lite"/>
    </source>
</evidence>